<dbReference type="KEGG" id="ptm:GSPATT00025201001"/>
<dbReference type="Proteomes" id="UP000000600">
    <property type="component" value="Unassembled WGS sequence"/>
</dbReference>
<name>A0EB00_PARTE</name>
<protein>
    <recommendedName>
        <fullName evidence="3">EF-hand domain-containing protein</fullName>
    </recommendedName>
</protein>
<accession>A0EB00</accession>
<dbReference type="EMBL" id="CT868668">
    <property type="protein sequence ID" value="CAK92467.1"/>
    <property type="molecule type" value="Genomic_DNA"/>
</dbReference>
<evidence type="ECO:0008006" key="3">
    <source>
        <dbReference type="Google" id="ProtNLM"/>
    </source>
</evidence>
<dbReference type="InParanoid" id="A0EB00"/>
<dbReference type="HOGENOM" id="CLU_2077651_0_0_1"/>
<organism evidence="1 2">
    <name type="scientific">Paramecium tetraurelia</name>
    <dbReference type="NCBI Taxonomy" id="5888"/>
    <lineage>
        <taxon>Eukaryota</taxon>
        <taxon>Sar</taxon>
        <taxon>Alveolata</taxon>
        <taxon>Ciliophora</taxon>
        <taxon>Intramacronucleata</taxon>
        <taxon>Oligohymenophorea</taxon>
        <taxon>Peniculida</taxon>
        <taxon>Parameciidae</taxon>
        <taxon>Paramecium</taxon>
    </lineage>
</organism>
<gene>
    <name evidence="1" type="ORF">GSPATT00025201001</name>
</gene>
<dbReference type="RefSeq" id="XP_001459864.1">
    <property type="nucleotide sequence ID" value="XM_001459827.1"/>
</dbReference>
<sequence>MNKSIFQQIFKEICFIGLINRDQCQELIQKVIKHYDSDKNDLMEIKDAGNLQSDCYKSINIDFSPSQTDVKKKDMLKYLIGKGKISVDDIELLCFKYFGGEISTTEIADFKRQNSTVY</sequence>
<dbReference type="AlphaFoldDB" id="A0EB00"/>
<dbReference type="GeneID" id="5045649"/>
<proteinExistence type="predicted"/>
<reference evidence="1 2" key="1">
    <citation type="journal article" date="2006" name="Nature">
        <title>Global trends of whole-genome duplications revealed by the ciliate Paramecium tetraurelia.</title>
        <authorList>
            <consortium name="Genoscope"/>
            <person name="Aury J.-M."/>
            <person name="Jaillon O."/>
            <person name="Duret L."/>
            <person name="Noel B."/>
            <person name="Jubin C."/>
            <person name="Porcel B.M."/>
            <person name="Segurens B."/>
            <person name="Daubin V."/>
            <person name="Anthouard V."/>
            <person name="Aiach N."/>
            <person name="Arnaiz O."/>
            <person name="Billaut A."/>
            <person name="Beisson J."/>
            <person name="Blanc I."/>
            <person name="Bouhouche K."/>
            <person name="Camara F."/>
            <person name="Duharcourt S."/>
            <person name="Guigo R."/>
            <person name="Gogendeau D."/>
            <person name="Katinka M."/>
            <person name="Keller A.-M."/>
            <person name="Kissmehl R."/>
            <person name="Klotz C."/>
            <person name="Koll F."/>
            <person name="Le Moue A."/>
            <person name="Lepere C."/>
            <person name="Malinsky S."/>
            <person name="Nowacki M."/>
            <person name="Nowak J.K."/>
            <person name="Plattner H."/>
            <person name="Poulain J."/>
            <person name="Ruiz F."/>
            <person name="Serrano V."/>
            <person name="Zagulski M."/>
            <person name="Dessen P."/>
            <person name="Betermier M."/>
            <person name="Weissenbach J."/>
            <person name="Scarpelli C."/>
            <person name="Schachter V."/>
            <person name="Sperling L."/>
            <person name="Meyer E."/>
            <person name="Cohen J."/>
            <person name="Wincker P."/>
        </authorList>
    </citation>
    <scope>NUCLEOTIDE SEQUENCE [LARGE SCALE GENOMIC DNA]</scope>
    <source>
        <strain evidence="1 2">Stock d4-2</strain>
    </source>
</reference>
<keyword evidence="2" id="KW-1185">Reference proteome</keyword>
<evidence type="ECO:0000313" key="1">
    <source>
        <dbReference type="EMBL" id="CAK92467.1"/>
    </source>
</evidence>
<evidence type="ECO:0000313" key="2">
    <source>
        <dbReference type="Proteomes" id="UP000000600"/>
    </source>
</evidence>